<evidence type="ECO:0000313" key="2">
    <source>
        <dbReference type="Proteomes" id="UP001153709"/>
    </source>
</evidence>
<name>A0A9N9X6M4_DIABA</name>
<accession>A0A9N9X6M4</accession>
<reference evidence="1" key="1">
    <citation type="submission" date="2022-01" db="EMBL/GenBank/DDBJ databases">
        <authorList>
            <person name="King R."/>
        </authorList>
    </citation>
    <scope>NUCLEOTIDE SEQUENCE</scope>
</reference>
<keyword evidence="2" id="KW-1185">Reference proteome</keyword>
<proteinExistence type="predicted"/>
<sequence>MHKLFFQKYEPDVYVAIQNDPQVTPEVPYDYFYRHFVTNYKYSFAKPQSHTCQKCDRLDNLLSGKRDEQKV</sequence>
<evidence type="ECO:0000313" key="1">
    <source>
        <dbReference type="EMBL" id="CAG9826898.1"/>
    </source>
</evidence>
<protein>
    <submittedName>
        <fullName evidence="1">Uncharacterized protein</fullName>
    </submittedName>
</protein>
<dbReference type="Proteomes" id="UP001153709">
    <property type="component" value="Chromosome 1"/>
</dbReference>
<dbReference type="AlphaFoldDB" id="A0A9N9X6M4"/>
<organism evidence="1 2">
    <name type="scientific">Diabrotica balteata</name>
    <name type="common">Banded cucumber beetle</name>
    <dbReference type="NCBI Taxonomy" id="107213"/>
    <lineage>
        <taxon>Eukaryota</taxon>
        <taxon>Metazoa</taxon>
        <taxon>Ecdysozoa</taxon>
        <taxon>Arthropoda</taxon>
        <taxon>Hexapoda</taxon>
        <taxon>Insecta</taxon>
        <taxon>Pterygota</taxon>
        <taxon>Neoptera</taxon>
        <taxon>Endopterygota</taxon>
        <taxon>Coleoptera</taxon>
        <taxon>Polyphaga</taxon>
        <taxon>Cucujiformia</taxon>
        <taxon>Chrysomeloidea</taxon>
        <taxon>Chrysomelidae</taxon>
        <taxon>Galerucinae</taxon>
        <taxon>Diabroticina</taxon>
        <taxon>Diabroticites</taxon>
        <taxon>Diabrotica</taxon>
    </lineage>
</organism>
<gene>
    <name evidence="1" type="ORF">DIABBA_LOCUS973</name>
</gene>
<dbReference type="EMBL" id="OU898276">
    <property type="protein sequence ID" value="CAG9826898.1"/>
    <property type="molecule type" value="Genomic_DNA"/>
</dbReference>